<sequence>MEGGEGGVRVRESKGGEKEWDKEGKQEREGGKRNDFERVLASQATHGDEITKLLMDLRDVRDPHQLFLIHIFDKFPFPGCSFEKLKVSWMVLTVGVGEFKQASISGFSLGQREGLRYIGRRPVGDEGRSGGGGEALSGPSNAGGEGGYSWRGRPSRLISGAGEGEVLAGGQQGYASGSDLDSSASAKRVGLCDGFAKLVGWRGRFRGSCFGSHGGASRESTMEGGWSHMLDFFNRIDVNEIVEVFNFMIIHQNLITTNPIFDGQKIIKIPTDDPRISHCAANLAKCSHKSSISWELLAP</sequence>
<proteinExistence type="predicted"/>
<dbReference type="AlphaFoldDB" id="A0A9Q1KAE5"/>
<feature type="region of interest" description="Disordered" evidence="1">
    <location>
        <begin position="120"/>
        <end position="149"/>
    </location>
</feature>
<evidence type="ECO:0000313" key="2">
    <source>
        <dbReference type="EMBL" id="KAJ8440411.1"/>
    </source>
</evidence>
<evidence type="ECO:0000313" key="3">
    <source>
        <dbReference type="Proteomes" id="UP001153076"/>
    </source>
</evidence>
<dbReference type="Proteomes" id="UP001153076">
    <property type="component" value="Unassembled WGS sequence"/>
</dbReference>
<reference evidence="2" key="1">
    <citation type="submission" date="2022-04" db="EMBL/GenBank/DDBJ databases">
        <title>Carnegiea gigantea Genome sequencing and assembly v2.</title>
        <authorList>
            <person name="Copetti D."/>
            <person name="Sanderson M.J."/>
            <person name="Burquez A."/>
            <person name="Wojciechowski M.F."/>
        </authorList>
    </citation>
    <scope>NUCLEOTIDE SEQUENCE</scope>
    <source>
        <strain evidence="2">SGP5-SGP5p</strain>
        <tissue evidence="2">Aerial part</tissue>
    </source>
</reference>
<gene>
    <name evidence="2" type="ORF">Cgig2_017644</name>
</gene>
<comment type="caution">
    <text evidence="2">The sequence shown here is derived from an EMBL/GenBank/DDBJ whole genome shotgun (WGS) entry which is preliminary data.</text>
</comment>
<feature type="compositionally biased region" description="Basic and acidic residues" evidence="1">
    <location>
        <begin position="8"/>
        <end position="36"/>
    </location>
</feature>
<name>A0A9Q1KAE5_9CARY</name>
<feature type="compositionally biased region" description="Gly residues" evidence="1">
    <location>
        <begin position="129"/>
        <end position="149"/>
    </location>
</feature>
<accession>A0A9Q1KAE5</accession>
<organism evidence="2 3">
    <name type="scientific">Carnegiea gigantea</name>
    <dbReference type="NCBI Taxonomy" id="171969"/>
    <lineage>
        <taxon>Eukaryota</taxon>
        <taxon>Viridiplantae</taxon>
        <taxon>Streptophyta</taxon>
        <taxon>Embryophyta</taxon>
        <taxon>Tracheophyta</taxon>
        <taxon>Spermatophyta</taxon>
        <taxon>Magnoliopsida</taxon>
        <taxon>eudicotyledons</taxon>
        <taxon>Gunneridae</taxon>
        <taxon>Pentapetalae</taxon>
        <taxon>Caryophyllales</taxon>
        <taxon>Cactineae</taxon>
        <taxon>Cactaceae</taxon>
        <taxon>Cactoideae</taxon>
        <taxon>Echinocereeae</taxon>
        <taxon>Carnegiea</taxon>
    </lineage>
</organism>
<feature type="region of interest" description="Disordered" evidence="1">
    <location>
        <begin position="1"/>
        <end position="36"/>
    </location>
</feature>
<dbReference type="EMBL" id="JAKOGI010000191">
    <property type="protein sequence ID" value="KAJ8440411.1"/>
    <property type="molecule type" value="Genomic_DNA"/>
</dbReference>
<keyword evidence="3" id="KW-1185">Reference proteome</keyword>
<evidence type="ECO:0000256" key="1">
    <source>
        <dbReference type="SAM" id="MobiDB-lite"/>
    </source>
</evidence>
<protein>
    <submittedName>
        <fullName evidence="2">Uncharacterized protein</fullName>
    </submittedName>
</protein>